<evidence type="ECO:0000259" key="7">
    <source>
        <dbReference type="PROSITE" id="PS50885"/>
    </source>
</evidence>
<dbReference type="GO" id="GO:0004888">
    <property type="term" value="F:transmembrane signaling receptor activity"/>
    <property type="evidence" value="ECO:0007669"/>
    <property type="project" value="InterPro"/>
</dbReference>
<dbReference type="PROSITE" id="PS50885">
    <property type="entry name" value="HAMP"/>
    <property type="match status" value="1"/>
</dbReference>
<keyword evidence="5" id="KW-1133">Transmembrane helix</keyword>
<evidence type="ECO:0000256" key="1">
    <source>
        <dbReference type="ARBA" id="ARBA00004370"/>
    </source>
</evidence>
<dbReference type="PANTHER" id="PTHR43531:SF14">
    <property type="entry name" value="METHYL-ACCEPTING CHEMOTAXIS PROTEIN I-RELATED"/>
    <property type="match status" value="1"/>
</dbReference>
<dbReference type="STRING" id="1484693.RS694_15490"/>
<proteinExistence type="inferred from homology"/>
<dbReference type="eggNOG" id="COG0840">
    <property type="taxonomic scope" value="Bacteria"/>
</dbReference>
<dbReference type="PANTHER" id="PTHR43531">
    <property type="entry name" value="PROTEIN ICFG"/>
    <property type="match status" value="1"/>
</dbReference>
<feature type="domain" description="HAMP" evidence="7">
    <location>
        <begin position="223"/>
        <end position="275"/>
    </location>
</feature>
<dbReference type="CDD" id="cd06225">
    <property type="entry name" value="HAMP"/>
    <property type="match status" value="1"/>
</dbReference>
<sequence>MGGGALAPNGQGDTMKLGMKLLAAPLLTAVVVVASSQINTYFLGIQSDASLGSSRSSLEDFKTLASAHQQISEVHAGVYRTVALIDSLDEPRVKNMRADFLKQLEGVKRVVETVAGDGNVDPELQTHVKAVLAFIDNYAKQADAAINFASIDANTGVAAMQRAEVTFKELIKASAVVTNYIEARSETTIADARHTGRNISLLLTALSLLAGTAAVLLSWLLQKKIVSELARAAELAHEVAQGNLTQDASTSRTDEVGDLMRALGAMTRQLGLSITTVLESSESIRLASTEIATGNQDLSVRTEQTANNLQRASTSTAQLTGTVHQSAESAQQAKRLASSAAEVAVRGGVVVSQVVETMEEINTSARRISDIIGVIDGIAFQTNILALNAAVEAARAGEQGRGFAVVASEVRSLAGRSAEAAKEIKMLIGVSVEKVDSGSRLVANAGETMTEIVGSVQRVSDIISEISAASSEQSRDIGEVNTAVGELDQMTQQNAALVEQSAAAAESLREQAQRLAQVVSNFKLASTPLLGT</sequence>
<dbReference type="Pfam" id="PF00672">
    <property type="entry name" value="HAMP"/>
    <property type="match status" value="1"/>
</dbReference>
<dbReference type="GO" id="GO:0006935">
    <property type="term" value="P:chemotaxis"/>
    <property type="evidence" value="ECO:0007669"/>
    <property type="project" value="InterPro"/>
</dbReference>
<feature type="domain" description="Methyl-accepting transducer" evidence="6">
    <location>
        <begin position="280"/>
        <end position="509"/>
    </location>
</feature>
<keyword evidence="2" id="KW-0488">Methylation</keyword>
<dbReference type="AlphaFoldDB" id="A0A1P8KCR5"/>
<comment type="subcellular location">
    <subcellularLocation>
        <location evidence="1">Membrane</location>
    </subcellularLocation>
</comment>
<evidence type="ECO:0008006" key="10">
    <source>
        <dbReference type="Google" id="ProtNLM"/>
    </source>
</evidence>
<evidence type="ECO:0000256" key="4">
    <source>
        <dbReference type="PROSITE-ProRule" id="PRU00284"/>
    </source>
</evidence>
<dbReference type="PRINTS" id="PR00260">
    <property type="entry name" value="CHEMTRNSDUCR"/>
</dbReference>
<evidence type="ECO:0000256" key="5">
    <source>
        <dbReference type="SAM" id="Phobius"/>
    </source>
</evidence>
<dbReference type="InterPro" id="IPR051310">
    <property type="entry name" value="MCP_chemotaxis"/>
</dbReference>
<dbReference type="KEGG" id="rsb:RS694_15490"/>
<dbReference type="Proteomes" id="UP000186110">
    <property type="component" value="Chromosome"/>
</dbReference>
<dbReference type="Gene3D" id="6.10.340.10">
    <property type="match status" value="1"/>
</dbReference>
<dbReference type="SMART" id="SM00304">
    <property type="entry name" value="HAMP"/>
    <property type="match status" value="1"/>
</dbReference>
<dbReference type="GO" id="GO:0007165">
    <property type="term" value="P:signal transduction"/>
    <property type="evidence" value="ECO:0007669"/>
    <property type="project" value="UniProtKB-KW"/>
</dbReference>
<keyword evidence="5" id="KW-0472">Membrane</keyword>
<dbReference type="Gene3D" id="1.10.287.950">
    <property type="entry name" value="Methyl-accepting chemotaxis protein"/>
    <property type="match status" value="1"/>
</dbReference>
<evidence type="ECO:0000256" key="3">
    <source>
        <dbReference type="ARBA" id="ARBA00029447"/>
    </source>
</evidence>
<organism evidence="8 9">
    <name type="scientific">Rhodoferax saidenbachensis</name>
    <dbReference type="NCBI Taxonomy" id="1484693"/>
    <lineage>
        <taxon>Bacteria</taxon>
        <taxon>Pseudomonadati</taxon>
        <taxon>Pseudomonadota</taxon>
        <taxon>Betaproteobacteria</taxon>
        <taxon>Burkholderiales</taxon>
        <taxon>Comamonadaceae</taxon>
        <taxon>Rhodoferax</taxon>
    </lineage>
</organism>
<keyword evidence="5" id="KW-0812">Transmembrane</keyword>
<evidence type="ECO:0000259" key="6">
    <source>
        <dbReference type="PROSITE" id="PS50111"/>
    </source>
</evidence>
<dbReference type="PROSITE" id="PS50111">
    <property type="entry name" value="CHEMOTAXIS_TRANSDUC_2"/>
    <property type="match status" value="1"/>
</dbReference>
<keyword evidence="9" id="KW-1185">Reference proteome</keyword>
<dbReference type="CDD" id="cd11386">
    <property type="entry name" value="MCP_signal"/>
    <property type="match status" value="1"/>
</dbReference>
<gene>
    <name evidence="8" type="ORF">RS694_15490</name>
</gene>
<accession>A0A1P8KCR5</accession>
<reference evidence="8 9" key="1">
    <citation type="submission" date="2017-01" db="EMBL/GenBank/DDBJ databases">
        <authorList>
            <person name="Mah S.A."/>
            <person name="Swanson W.J."/>
            <person name="Moy G.W."/>
            <person name="Vacquier V.D."/>
        </authorList>
    </citation>
    <scope>NUCLEOTIDE SEQUENCE [LARGE SCALE GENOMIC DNA]</scope>
    <source>
        <strain evidence="8 9">DSM 22694</strain>
    </source>
</reference>
<feature type="transmembrane region" description="Helical" evidence="5">
    <location>
        <begin position="199"/>
        <end position="221"/>
    </location>
</feature>
<dbReference type="InterPro" id="IPR003660">
    <property type="entry name" value="HAMP_dom"/>
</dbReference>
<dbReference type="SMART" id="SM00283">
    <property type="entry name" value="MA"/>
    <property type="match status" value="1"/>
</dbReference>
<evidence type="ECO:0000313" key="8">
    <source>
        <dbReference type="EMBL" id="APW43801.1"/>
    </source>
</evidence>
<dbReference type="FunFam" id="1.10.287.950:FF:000001">
    <property type="entry name" value="Methyl-accepting chemotaxis sensory transducer"/>
    <property type="match status" value="1"/>
</dbReference>
<dbReference type="InterPro" id="IPR004089">
    <property type="entry name" value="MCPsignal_dom"/>
</dbReference>
<dbReference type="Pfam" id="PF00015">
    <property type="entry name" value="MCPsignal"/>
    <property type="match status" value="1"/>
</dbReference>
<name>A0A1P8KCR5_9BURK</name>
<protein>
    <recommendedName>
        <fullName evidence="10">Methyl-accepting chemotaxis protein</fullName>
    </recommendedName>
</protein>
<dbReference type="InterPro" id="IPR004090">
    <property type="entry name" value="Chemotax_Me-accpt_rcpt"/>
</dbReference>
<evidence type="ECO:0000256" key="2">
    <source>
        <dbReference type="ARBA" id="ARBA00022481"/>
    </source>
</evidence>
<dbReference type="EMBL" id="CP019239">
    <property type="protein sequence ID" value="APW43801.1"/>
    <property type="molecule type" value="Genomic_DNA"/>
</dbReference>
<keyword evidence="4" id="KW-0807">Transducer</keyword>
<comment type="similarity">
    <text evidence="3">Belongs to the methyl-accepting chemotaxis (MCP) protein family.</text>
</comment>
<evidence type="ECO:0000313" key="9">
    <source>
        <dbReference type="Proteomes" id="UP000186110"/>
    </source>
</evidence>
<dbReference type="SUPFAM" id="SSF58104">
    <property type="entry name" value="Methyl-accepting chemotaxis protein (MCP) signaling domain"/>
    <property type="match status" value="1"/>
</dbReference>
<dbReference type="GO" id="GO:0005886">
    <property type="term" value="C:plasma membrane"/>
    <property type="evidence" value="ECO:0007669"/>
    <property type="project" value="TreeGrafter"/>
</dbReference>